<accession>A0A9W6AG41</accession>
<dbReference type="Pfam" id="PF00719">
    <property type="entry name" value="Pyrophosphatase"/>
    <property type="match status" value="1"/>
</dbReference>
<dbReference type="GO" id="GO:0004427">
    <property type="term" value="F:inorganic diphosphate phosphatase activity"/>
    <property type="evidence" value="ECO:0007669"/>
    <property type="project" value="UniProtKB-EC"/>
</dbReference>
<evidence type="ECO:0000313" key="8">
    <source>
        <dbReference type="Proteomes" id="UP001144191"/>
    </source>
</evidence>
<evidence type="ECO:0000256" key="4">
    <source>
        <dbReference type="ARBA" id="ARBA00022723"/>
    </source>
</evidence>
<dbReference type="EMBL" id="BRPB01000200">
    <property type="protein sequence ID" value="GLA56012.1"/>
    <property type="molecule type" value="Genomic_DNA"/>
</dbReference>
<dbReference type="GO" id="GO:0000287">
    <property type="term" value="F:magnesium ion binding"/>
    <property type="evidence" value="ECO:0007669"/>
    <property type="project" value="InterPro"/>
</dbReference>
<comment type="similarity">
    <text evidence="2">Belongs to the PPase family.</text>
</comment>
<organism evidence="7 8">
    <name type="scientific">Aspergillus niger</name>
    <dbReference type="NCBI Taxonomy" id="5061"/>
    <lineage>
        <taxon>Eukaryota</taxon>
        <taxon>Fungi</taxon>
        <taxon>Dikarya</taxon>
        <taxon>Ascomycota</taxon>
        <taxon>Pezizomycotina</taxon>
        <taxon>Eurotiomycetes</taxon>
        <taxon>Eurotiomycetidae</taxon>
        <taxon>Eurotiales</taxon>
        <taxon>Aspergillaceae</taxon>
        <taxon>Aspergillus</taxon>
        <taxon>Aspergillus subgen. Circumdati</taxon>
    </lineage>
</organism>
<evidence type="ECO:0000256" key="1">
    <source>
        <dbReference type="ARBA" id="ARBA00001946"/>
    </source>
</evidence>
<comment type="caution">
    <text evidence="7">The sequence shown here is derived from an EMBL/GenBank/DDBJ whole genome shotgun (WGS) entry which is preliminary data.</text>
</comment>
<evidence type="ECO:0000256" key="2">
    <source>
        <dbReference type="ARBA" id="ARBA00006220"/>
    </source>
</evidence>
<keyword evidence="5" id="KW-0378">Hydrolase</keyword>
<sequence>MTPSTENTPYQLRKSGHRLFFENDETLSPWHDIPLFADSEKETMNMIVEIPRATNTKMEVSKDEQHNPIEQDVSKGEPRMIADVAPFKGSPCNYGALPHGDDDPLDVCEIGDGVAYCEEVKRVKPLGAFAVLDEGETDWKVDVEASLPGYLDSLKTWYRVYEVPDGKLENDIALEGKVEDKRFAFDLIKRCRAEWEKSRKGYPG</sequence>
<dbReference type="PANTHER" id="PTHR10286">
    <property type="entry name" value="INORGANIC PYROPHOSPHATASE"/>
    <property type="match status" value="1"/>
</dbReference>
<evidence type="ECO:0000256" key="5">
    <source>
        <dbReference type="ARBA" id="ARBA00022801"/>
    </source>
</evidence>
<reference evidence="7" key="1">
    <citation type="submission" date="2022-07" db="EMBL/GenBank/DDBJ databases">
        <title>Taxonomy of Aspergillus series Nigri: significant species reduction supported by multi-species coalescent approaches.</title>
        <authorList>
            <person name="Bian C."/>
            <person name="Kusuya Y."/>
            <person name="Sklenar F."/>
            <person name="D'hooge E."/>
            <person name="Yaguchi T."/>
            <person name="Takahashi H."/>
            <person name="Hubka V."/>
        </authorList>
    </citation>
    <scope>NUCLEOTIDE SEQUENCE</scope>
    <source>
        <strain evidence="7">IFM 63604</strain>
    </source>
</reference>
<keyword evidence="4" id="KW-0479">Metal-binding</keyword>
<dbReference type="Proteomes" id="UP001144191">
    <property type="component" value="Unassembled WGS sequence"/>
</dbReference>
<dbReference type="InterPro" id="IPR036649">
    <property type="entry name" value="Pyrophosphatase_sf"/>
</dbReference>
<dbReference type="SUPFAM" id="SSF50324">
    <property type="entry name" value="Inorganic pyrophosphatase"/>
    <property type="match status" value="1"/>
</dbReference>
<name>A0A9W6AG41_ASPNG</name>
<keyword evidence="6" id="KW-0460">Magnesium</keyword>
<dbReference type="EC" id="3.6.1.1" evidence="3"/>
<proteinExistence type="inferred from homology"/>
<dbReference type="AlphaFoldDB" id="A0A9W6AG41"/>
<dbReference type="InterPro" id="IPR008162">
    <property type="entry name" value="Pyrophosphatase"/>
</dbReference>
<protein>
    <recommendedName>
        <fullName evidence="3">inorganic diphosphatase</fullName>
        <ecNumber evidence="3">3.6.1.1</ecNumber>
    </recommendedName>
</protein>
<evidence type="ECO:0000313" key="7">
    <source>
        <dbReference type="EMBL" id="GLA56012.1"/>
    </source>
</evidence>
<dbReference type="PROSITE" id="PS00387">
    <property type="entry name" value="PPASE"/>
    <property type="match status" value="1"/>
</dbReference>
<dbReference type="Gene3D" id="3.90.80.10">
    <property type="entry name" value="Inorganic pyrophosphatase"/>
    <property type="match status" value="2"/>
</dbReference>
<evidence type="ECO:0000256" key="3">
    <source>
        <dbReference type="ARBA" id="ARBA00012146"/>
    </source>
</evidence>
<gene>
    <name evidence="7" type="ORF">AnigIFM63604_003953</name>
</gene>
<dbReference type="GO" id="GO:0005737">
    <property type="term" value="C:cytoplasm"/>
    <property type="evidence" value="ECO:0007669"/>
    <property type="project" value="InterPro"/>
</dbReference>
<comment type="cofactor">
    <cofactor evidence="1">
        <name>Mg(2+)</name>
        <dbReference type="ChEBI" id="CHEBI:18420"/>
    </cofactor>
</comment>
<evidence type="ECO:0000256" key="6">
    <source>
        <dbReference type="ARBA" id="ARBA00022842"/>
    </source>
</evidence>
<dbReference type="GO" id="GO:0006796">
    <property type="term" value="P:phosphate-containing compound metabolic process"/>
    <property type="evidence" value="ECO:0007669"/>
    <property type="project" value="InterPro"/>
</dbReference>